<evidence type="ECO:0000256" key="2">
    <source>
        <dbReference type="ARBA" id="ARBA00023315"/>
    </source>
</evidence>
<proteinExistence type="predicted"/>
<dbReference type="Gene3D" id="3.40.630.30">
    <property type="match status" value="1"/>
</dbReference>
<evidence type="ECO:0000259" key="3">
    <source>
        <dbReference type="PROSITE" id="PS51186"/>
    </source>
</evidence>
<keyword evidence="1 4" id="KW-0808">Transferase</keyword>
<evidence type="ECO:0000313" key="4">
    <source>
        <dbReference type="EMBL" id="MFD1321149.1"/>
    </source>
</evidence>
<keyword evidence="2 4" id="KW-0012">Acyltransferase</keyword>
<dbReference type="Pfam" id="PF00583">
    <property type="entry name" value="Acetyltransf_1"/>
    <property type="match status" value="1"/>
</dbReference>
<dbReference type="PROSITE" id="PS51186">
    <property type="entry name" value="GNAT"/>
    <property type="match status" value="1"/>
</dbReference>
<organism evidence="4 5">
    <name type="scientific">Micromonospora sonneratiae</name>
    <dbReference type="NCBI Taxonomy" id="1184706"/>
    <lineage>
        <taxon>Bacteria</taxon>
        <taxon>Bacillati</taxon>
        <taxon>Actinomycetota</taxon>
        <taxon>Actinomycetes</taxon>
        <taxon>Micromonosporales</taxon>
        <taxon>Micromonosporaceae</taxon>
        <taxon>Micromonospora</taxon>
    </lineage>
</organism>
<dbReference type="InterPro" id="IPR016181">
    <property type="entry name" value="Acyl_CoA_acyltransferase"/>
</dbReference>
<dbReference type="InterPro" id="IPR050832">
    <property type="entry name" value="Bact_Acetyltransf"/>
</dbReference>
<comment type="caution">
    <text evidence="4">The sequence shown here is derived from an EMBL/GenBank/DDBJ whole genome shotgun (WGS) entry which is preliminary data.</text>
</comment>
<name>A0ABW3YCZ7_9ACTN</name>
<keyword evidence="5" id="KW-1185">Reference proteome</keyword>
<dbReference type="GO" id="GO:0016746">
    <property type="term" value="F:acyltransferase activity"/>
    <property type="evidence" value="ECO:0007669"/>
    <property type="project" value="UniProtKB-KW"/>
</dbReference>
<feature type="domain" description="N-acetyltransferase" evidence="3">
    <location>
        <begin position="1"/>
        <end position="150"/>
    </location>
</feature>
<accession>A0ABW3YCZ7</accession>
<protein>
    <submittedName>
        <fullName evidence="4">GNAT family N-acetyltransferase</fullName>
        <ecNumber evidence="4">2.3.-.-</ecNumber>
    </submittedName>
</protein>
<dbReference type="EMBL" id="JBHTMP010000010">
    <property type="protein sequence ID" value="MFD1321149.1"/>
    <property type="molecule type" value="Genomic_DNA"/>
</dbReference>
<dbReference type="InterPro" id="IPR000182">
    <property type="entry name" value="GNAT_dom"/>
</dbReference>
<dbReference type="PANTHER" id="PTHR43877">
    <property type="entry name" value="AMINOALKYLPHOSPHONATE N-ACETYLTRANSFERASE-RELATED-RELATED"/>
    <property type="match status" value="1"/>
</dbReference>
<reference evidence="5" key="1">
    <citation type="journal article" date="2019" name="Int. J. Syst. Evol. Microbiol.">
        <title>The Global Catalogue of Microorganisms (GCM) 10K type strain sequencing project: providing services to taxonomists for standard genome sequencing and annotation.</title>
        <authorList>
            <consortium name="The Broad Institute Genomics Platform"/>
            <consortium name="The Broad Institute Genome Sequencing Center for Infectious Disease"/>
            <person name="Wu L."/>
            <person name="Ma J."/>
        </authorList>
    </citation>
    <scope>NUCLEOTIDE SEQUENCE [LARGE SCALE GENOMIC DNA]</scope>
    <source>
        <strain evidence="5">JCM 31037</strain>
    </source>
</reference>
<evidence type="ECO:0000256" key="1">
    <source>
        <dbReference type="ARBA" id="ARBA00022679"/>
    </source>
</evidence>
<dbReference type="Proteomes" id="UP001597260">
    <property type="component" value="Unassembled WGS sequence"/>
</dbReference>
<sequence>MTIRRATTDDAAALGGLRWRRLTERSGCTAADRTAFLEQFSAWLTDHRSTHVPFLAEVGDDVVGMAWLMVADRVPAPTRRHRRSGDVQSVYVVPELRDGGIGAALLEAVLAEARQLGLEHVTVHSSERAVRFYQRVGFQHDQRWLRWEPE</sequence>
<evidence type="ECO:0000313" key="5">
    <source>
        <dbReference type="Proteomes" id="UP001597260"/>
    </source>
</evidence>
<dbReference type="EC" id="2.3.-.-" evidence="4"/>
<dbReference type="RefSeq" id="WP_377569043.1">
    <property type="nucleotide sequence ID" value="NZ_JBHTMP010000010.1"/>
</dbReference>
<dbReference type="CDD" id="cd04301">
    <property type="entry name" value="NAT_SF"/>
    <property type="match status" value="1"/>
</dbReference>
<gene>
    <name evidence="4" type="ORF">ACFQ4H_08615</name>
</gene>
<dbReference type="SUPFAM" id="SSF55729">
    <property type="entry name" value="Acyl-CoA N-acyltransferases (Nat)"/>
    <property type="match status" value="1"/>
</dbReference>